<evidence type="ECO:0000313" key="1">
    <source>
        <dbReference type="EMBL" id="GAH19753.1"/>
    </source>
</evidence>
<accession>X1FG37</accession>
<reference evidence="1" key="1">
    <citation type="journal article" date="2014" name="Front. Microbiol.">
        <title>High frequency of phylogenetically diverse reductive dehalogenase-homologous genes in deep subseafloor sedimentary metagenomes.</title>
        <authorList>
            <person name="Kawai M."/>
            <person name="Futagami T."/>
            <person name="Toyoda A."/>
            <person name="Takaki Y."/>
            <person name="Nishi S."/>
            <person name="Hori S."/>
            <person name="Arai W."/>
            <person name="Tsubouchi T."/>
            <person name="Morono Y."/>
            <person name="Uchiyama I."/>
            <person name="Ito T."/>
            <person name="Fujiyama A."/>
            <person name="Inagaki F."/>
            <person name="Takami H."/>
        </authorList>
    </citation>
    <scope>NUCLEOTIDE SEQUENCE</scope>
    <source>
        <strain evidence="1">Expedition CK06-06</strain>
    </source>
</reference>
<organism evidence="1">
    <name type="scientific">marine sediment metagenome</name>
    <dbReference type="NCBI Taxonomy" id="412755"/>
    <lineage>
        <taxon>unclassified sequences</taxon>
        <taxon>metagenomes</taxon>
        <taxon>ecological metagenomes</taxon>
    </lineage>
</organism>
<feature type="non-terminal residue" evidence="1">
    <location>
        <position position="208"/>
    </location>
</feature>
<protein>
    <submittedName>
        <fullName evidence="1">Uncharacterized protein</fullName>
    </submittedName>
</protein>
<proteinExistence type="predicted"/>
<sequence length="208" mass="22669">MSNKFKVIGLIVTVFLLFAFLFNFAYGNPLLEVIPERVIGVLEIKDVELIKSLSGLDIASFAPEGEEGSEIQDYRMTREEIKEELGFDVLDPLFLENIFSGGAVLSCLGVSIGGVPEVLLALSPSDSRAFTKFVGAIEAKKDLKEEVLNYKGIDIVNIILPEDSDLEPLKSISYAFLGDILVIGGNLSPVKKAIEVFHGESNSLLENS</sequence>
<comment type="caution">
    <text evidence="1">The sequence shown here is derived from an EMBL/GenBank/DDBJ whole genome shotgun (WGS) entry which is preliminary data.</text>
</comment>
<dbReference type="EMBL" id="BARU01003003">
    <property type="protein sequence ID" value="GAH19753.1"/>
    <property type="molecule type" value="Genomic_DNA"/>
</dbReference>
<gene>
    <name evidence="1" type="ORF">S03H2_06741</name>
</gene>
<name>X1FG37_9ZZZZ</name>
<dbReference type="AlphaFoldDB" id="X1FG37"/>